<reference evidence="2 3" key="1">
    <citation type="journal article" date="2024" name="Plant Biotechnol. J.">
        <title>Dendrobium thyrsiflorum genome and its molecular insights into genes involved in important horticultural traits.</title>
        <authorList>
            <person name="Chen B."/>
            <person name="Wang J.Y."/>
            <person name="Zheng P.J."/>
            <person name="Li K.L."/>
            <person name="Liang Y.M."/>
            <person name="Chen X.F."/>
            <person name="Zhang C."/>
            <person name="Zhao X."/>
            <person name="He X."/>
            <person name="Zhang G.Q."/>
            <person name="Liu Z.J."/>
            <person name="Xu Q."/>
        </authorList>
    </citation>
    <scope>NUCLEOTIDE SEQUENCE [LARGE SCALE GENOMIC DNA]</scope>
    <source>
        <strain evidence="2">GZMU011</strain>
    </source>
</reference>
<evidence type="ECO:0000313" key="2">
    <source>
        <dbReference type="EMBL" id="KAL0904380.1"/>
    </source>
</evidence>
<dbReference type="EMBL" id="JANQDX010000019">
    <property type="protein sequence ID" value="KAL0904380.1"/>
    <property type="molecule type" value="Genomic_DNA"/>
</dbReference>
<feature type="compositionally biased region" description="Polar residues" evidence="1">
    <location>
        <begin position="25"/>
        <end position="42"/>
    </location>
</feature>
<accession>A0ABD0TXJ9</accession>
<feature type="region of interest" description="Disordered" evidence="1">
    <location>
        <begin position="1"/>
        <end position="78"/>
    </location>
</feature>
<dbReference type="AlphaFoldDB" id="A0ABD0TXJ9"/>
<name>A0ABD0TXJ9_DENTH</name>
<comment type="caution">
    <text evidence="2">The sequence shown here is derived from an EMBL/GenBank/DDBJ whole genome shotgun (WGS) entry which is preliminary data.</text>
</comment>
<gene>
    <name evidence="2" type="ORF">M5K25_026476</name>
</gene>
<evidence type="ECO:0000256" key="1">
    <source>
        <dbReference type="SAM" id="MobiDB-lite"/>
    </source>
</evidence>
<keyword evidence="3" id="KW-1185">Reference proteome</keyword>
<evidence type="ECO:0000313" key="3">
    <source>
        <dbReference type="Proteomes" id="UP001552299"/>
    </source>
</evidence>
<sequence length="78" mass="8541">MIRNVYFVRDTTEAGPHRPPATILSRASVSPSSPQVKRNTASETKHRSASPREKCLPIAPGTHANHHAVPQQRHEGLA</sequence>
<organism evidence="2 3">
    <name type="scientific">Dendrobium thyrsiflorum</name>
    <name type="common">Pinecone-like raceme dendrobium</name>
    <name type="synonym">Orchid</name>
    <dbReference type="NCBI Taxonomy" id="117978"/>
    <lineage>
        <taxon>Eukaryota</taxon>
        <taxon>Viridiplantae</taxon>
        <taxon>Streptophyta</taxon>
        <taxon>Embryophyta</taxon>
        <taxon>Tracheophyta</taxon>
        <taxon>Spermatophyta</taxon>
        <taxon>Magnoliopsida</taxon>
        <taxon>Liliopsida</taxon>
        <taxon>Asparagales</taxon>
        <taxon>Orchidaceae</taxon>
        <taxon>Epidendroideae</taxon>
        <taxon>Malaxideae</taxon>
        <taxon>Dendrobiinae</taxon>
        <taxon>Dendrobium</taxon>
    </lineage>
</organism>
<protein>
    <submittedName>
        <fullName evidence="2">Uncharacterized protein</fullName>
    </submittedName>
</protein>
<dbReference type="Proteomes" id="UP001552299">
    <property type="component" value="Unassembled WGS sequence"/>
</dbReference>
<feature type="compositionally biased region" description="Basic and acidic residues" evidence="1">
    <location>
        <begin position="43"/>
        <end position="55"/>
    </location>
</feature>
<proteinExistence type="predicted"/>